<feature type="transmembrane region" description="Helical" evidence="7">
    <location>
        <begin position="232"/>
        <end position="251"/>
    </location>
</feature>
<feature type="transmembrane region" description="Helical" evidence="7">
    <location>
        <begin position="201"/>
        <end position="220"/>
    </location>
</feature>
<reference evidence="8" key="1">
    <citation type="submission" date="2020-12" db="EMBL/GenBank/DDBJ databases">
        <title>Metabolic potential, ecology and presence of endohyphal bacteria is reflected in genomic diversity of Mucoromycotina.</title>
        <authorList>
            <person name="Muszewska A."/>
            <person name="Okrasinska A."/>
            <person name="Steczkiewicz K."/>
            <person name="Drgas O."/>
            <person name="Orlowska M."/>
            <person name="Perlinska-Lenart U."/>
            <person name="Aleksandrzak-Piekarczyk T."/>
            <person name="Szatraj K."/>
            <person name="Zielenkiewicz U."/>
            <person name="Pilsyk S."/>
            <person name="Malc E."/>
            <person name="Mieczkowski P."/>
            <person name="Kruszewska J.S."/>
            <person name="Biernat P."/>
            <person name="Pawlowska J."/>
        </authorList>
    </citation>
    <scope>NUCLEOTIDE SEQUENCE</scope>
    <source>
        <strain evidence="8">WA0000067209</strain>
    </source>
</reference>
<feature type="transmembrane region" description="Helical" evidence="7">
    <location>
        <begin position="415"/>
        <end position="436"/>
    </location>
</feature>
<evidence type="ECO:0008006" key="10">
    <source>
        <dbReference type="Google" id="ProtNLM"/>
    </source>
</evidence>
<dbReference type="AlphaFoldDB" id="A0A8H7PKK4"/>
<feature type="transmembrane region" description="Helical" evidence="7">
    <location>
        <begin position="482"/>
        <end position="501"/>
    </location>
</feature>
<dbReference type="Gene3D" id="1.20.1740.10">
    <property type="entry name" value="Amino acid/polyamine transporter I"/>
    <property type="match status" value="1"/>
</dbReference>
<dbReference type="EMBL" id="JAEPQZ010000011">
    <property type="protein sequence ID" value="KAG2175435.1"/>
    <property type="molecule type" value="Genomic_DNA"/>
</dbReference>
<feature type="transmembrane region" description="Helical" evidence="7">
    <location>
        <begin position="507"/>
        <end position="528"/>
    </location>
</feature>
<evidence type="ECO:0000256" key="2">
    <source>
        <dbReference type="ARBA" id="ARBA00022448"/>
    </source>
</evidence>
<keyword evidence="9" id="KW-1185">Reference proteome</keyword>
<name>A0A8H7PKK4_MORIS</name>
<keyword evidence="3 7" id="KW-0812">Transmembrane</keyword>
<dbReference type="PANTHER" id="PTHR45649:SF26">
    <property type="entry name" value="OS04G0435100 PROTEIN"/>
    <property type="match status" value="1"/>
</dbReference>
<comment type="subcellular location">
    <subcellularLocation>
        <location evidence="1">Membrane</location>
        <topology evidence="1">Multi-pass membrane protein</topology>
    </subcellularLocation>
</comment>
<dbReference type="InterPro" id="IPR002293">
    <property type="entry name" value="AA/rel_permease1"/>
</dbReference>
<proteinExistence type="predicted"/>
<feature type="transmembrane region" description="Helical" evidence="7">
    <location>
        <begin position="312"/>
        <end position="334"/>
    </location>
</feature>
<evidence type="ECO:0000256" key="1">
    <source>
        <dbReference type="ARBA" id="ARBA00004141"/>
    </source>
</evidence>
<evidence type="ECO:0000256" key="4">
    <source>
        <dbReference type="ARBA" id="ARBA00022989"/>
    </source>
</evidence>
<dbReference type="Proteomes" id="UP000654370">
    <property type="component" value="Unassembled WGS sequence"/>
</dbReference>
<protein>
    <recommendedName>
        <fullName evidence="10">Amino acid transporter</fullName>
    </recommendedName>
</protein>
<dbReference type="Pfam" id="PF13520">
    <property type="entry name" value="AA_permease_2"/>
    <property type="match status" value="1"/>
</dbReference>
<gene>
    <name evidence="8" type="ORF">INT43_001082</name>
</gene>
<feature type="transmembrane region" description="Helical" evidence="7">
    <location>
        <begin position="86"/>
        <end position="106"/>
    </location>
</feature>
<keyword evidence="2" id="KW-0813">Transport</keyword>
<comment type="caution">
    <text evidence="8">The sequence shown here is derived from an EMBL/GenBank/DDBJ whole genome shotgun (WGS) entry which is preliminary data.</text>
</comment>
<accession>A0A8H7PKK4</accession>
<dbReference type="PANTHER" id="PTHR45649">
    <property type="entry name" value="AMINO-ACID PERMEASE BAT1"/>
    <property type="match status" value="1"/>
</dbReference>
<dbReference type="OrthoDB" id="3257095at2759"/>
<keyword evidence="4 7" id="KW-1133">Transmembrane helix</keyword>
<feature type="transmembrane region" description="Helical" evidence="7">
    <location>
        <begin position="52"/>
        <end position="74"/>
    </location>
</feature>
<organism evidence="8 9">
    <name type="scientific">Mortierella isabellina</name>
    <name type="common">Filamentous fungus</name>
    <name type="synonym">Umbelopsis isabellina</name>
    <dbReference type="NCBI Taxonomy" id="91625"/>
    <lineage>
        <taxon>Eukaryota</taxon>
        <taxon>Fungi</taxon>
        <taxon>Fungi incertae sedis</taxon>
        <taxon>Mucoromycota</taxon>
        <taxon>Mucoromycotina</taxon>
        <taxon>Umbelopsidomycetes</taxon>
        <taxon>Umbelopsidales</taxon>
        <taxon>Umbelopsidaceae</taxon>
        <taxon>Umbelopsis</taxon>
    </lineage>
</organism>
<evidence type="ECO:0000256" key="6">
    <source>
        <dbReference type="SAM" id="MobiDB-lite"/>
    </source>
</evidence>
<feature type="transmembrane region" description="Helical" evidence="7">
    <location>
        <begin position="442"/>
        <end position="461"/>
    </location>
</feature>
<evidence type="ECO:0000256" key="3">
    <source>
        <dbReference type="ARBA" id="ARBA00022692"/>
    </source>
</evidence>
<feature type="transmembrane region" description="Helical" evidence="7">
    <location>
        <begin position="359"/>
        <end position="381"/>
    </location>
</feature>
<keyword evidence="5 7" id="KW-0472">Membrane</keyword>
<dbReference type="GO" id="GO:0016020">
    <property type="term" value="C:membrane"/>
    <property type="evidence" value="ECO:0007669"/>
    <property type="project" value="UniProtKB-SubCell"/>
</dbReference>
<evidence type="ECO:0000256" key="5">
    <source>
        <dbReference type="ARBA" id="ARBA00023136"/>
    </source>
</evidence>
<feature type="transmembrane region" description="Helical" evidence="7">
    <location>
        <begin position="164"/>
        <end position="189"/>
    </location>
</feature>
<evidence type="ECO:0000313" key="8">
    <source>
        <dbReference type="EMBL" id="KAG2175435.1"/>
    </source>
</evidence>
<evidence type="ECO:0000313" key="9">
    <source>
        <dbReference type="Proteomes" id="UP000654370"/>
    </source>
</evidence>
<dbReference type="PIRSF" id="PIRSF006060">
    <property type="entry name" value="AA_transporter"/>
    <property type="match status" value="1"/>
</dbReference>
<evidence type="ECO:0000256" key="7">
    <source>
        <dbReference type="SAM" id="Phobius"/>
    </source>
</evidence>
<sequence length="544" mass="59822">MGEVSEINLSEGQTKEETHPDVAVQQVEDNNLDYDAQRLHDLGYKQEFKRSIGFFVQFGFAFTTMAVTAEYAIGVGPALNAGGPVAMFYGWIVVAIFVTFIGLGMAEIVSGKYRKFGSLMIAFTLLILIALIKQALPTAGGIYFWCYKLADEKNGRFMAWMAGYVYLIGLITAGMTLAWGGAQFLIGIIGARTGNFEQSEGVYVGIYCAILVLCTIVNYFGTKVTSVLNKVMIFWSLIGTILIIVIMPAMAPTHQSAKWVFTEWINNTGYSSSGTVFLVGLLQAGWTLIGYETSVQIVEETQRADVAAPRGILLSIAGSWIQGTFLIISILFSIQNIDDLVSCPVPIAELFRSTTNEAVATFLMVILFVMQIASLCNSMLANGHLMWSMARDGCIPFSKFFYKLTGYNHTPFRCILFQTLCGIVVIMPSFGSVIFWQAIMSAAVIAINVAYGLPFFCRIVWTRNTPLRGPFSLGRASIPVNIIALVWIAFFAIILCFPSLSPVNAASMNYASLMIGAVVLFALGFWFVNGRHHYKGPLQNVHEE</sequence>
<feature type="transmembrane region" description="Helical" evidence="7">
    <location>
        <begin position="118"/>
        <end position="144"/>
    </location>
</feature>
<feature type="region of interest" description="Disordered" evidence="6">
    <location>
        <begin position="1"/>
        <end position="20"/>
    </location>
</feature>
<dbReference type="GO" id="GO:0022857">
    <property type="term" value="F:transmembrane transporter activity"/>
    <property type="evidence" value="ECO:0007669"/>
    <property type="project" value="InterPro"/>
</dbReference>